<evidence type="ECO:0000313" key="9">
    <source>
        <dbReference type="EMBL" id="KAF9960618.1"/>
    </source>
</evidence>
<dbReference type="GO" id="GO:0005524">
    <property type="term" value="F:ATP binding"/>
    <property type="evidence" value="ECO:0007669"/>
    <property type="project" value="UniProtKB-UniRule"/>
</dbReference>
<dbReference type="SUPFAM" id="SSF56112">
    <property type="entry name" value="Protein kinase-like (PK-like)"/>
    <property type="match status" value="1"/>
</dbReference>
<feature type="domain" description="Protein kinase" evidence="8">
    <location>
        <begin position="603"/>
        <end position="875"/>
    </location>
</feature>
<gene>
    <name evidence="9" type="ORF">BGZ70_008550</name>
</gene>
<dbReference type="AlphaFoldDB" id="A0A9P6J3H5"/>
<accession>A0A9P6J3H5</accession>
<feature type="compositionally biased region" description="Acidic residues" evidence="7">
    <location>
        <begin position="282"/>
        <end position="299"/>
    </location>
</feature>
<name>A0A9P6J3H5_MORAP</name>
<dbReference type="Gene3D" id="1.10.510.10">
    <property type="entry name" value="Transferase(Phosphotransferase) domain 1"/>
    <property type="match status" value="1"/>
</dbReference>
<protein>
    <recommendedName>
        <fullName evidence="1">non-specific serine/threonine protein kinase</fullName>
        <ecNumber evidence="1">2.7.11.1</ecNumber>
    </recommendedName>
</protein>
<feature type="region of interest" description="Disordered" evidence="7">
    <location>
        <begin position="278"/>
        <end position="382"/>
    </location>
</feature>
<proteinExistence type="predicted"/>
<comment type="caution">
    <text evidence="9">The sequence shown here is derived from an EMBL/GenBank/DDBJ whole genome shotgun (WGS) entry which is preliminary data.</text>
</comment>
<dbReference type="GO" id="GO:0000045">
    <property type="term" value="P:autophagosome assembly"/>
    <property type="evidence" value="ECO:0007669"/>
    <property type="project" value="TreeGrafter"/>
</dbReference>
<dbReference type="PROSITE" id="PS50011">
    <property type="entry name" value="PROTEIN_KINASE_DOM"/>
    <property type="match status" value="1"/>
</dbReference>
<evidence type="ECO:0000256" key="2">
    <source>
        <dbReference type="ARBA" id="ARBA00022679"/>
    </source>
</evidence>
<dbReference type="OrthoDB" id="2426488at2759"/>
<dbReference type="EC" id="2.7.11.1" evidence="1"/>
<dbReference type="PANTHER" id="PTHR24348:SF22">
    <property type="entry name" value="NON-SPECIFIC SERINE_THREONINE PROTEIN KINASE"/>
    <property type="match status" value="1"/>
</dbReference>
<dbReference type="Proteomes" id="UP000738359">
    <property type="component" value="Unassembled WGS sequence"/>
</dbReference>
<dbReference type="GO" id="GO:0004674">
    <property type="term" value="F:protein serine/threonine kinase activity"/>
    <property type="evidence" value="ECO:0007669"/>
    <property type="project" value="UniProtKB-EC"/>
</dbReference>
<dbReference type="PROSITE" id="PS00108">
    <property type="entry name" value="PROTEIN_KINASE_ST"/>
    <property type="match status" value="1"/>
</dbReference>
<evidence type="ECO:0000259" key="8">
    <source>
        <dbReference type="PROSITE" id="PS50011"/>
    </source>
</evidence>
<feature type="binding site" evidence="6">
    <location>
        <position position="633"/>
    </location>
    <ligand>
        <name>ATP</name>
        <dbReference type="ChEBI" id="CHEBI:30616"/>
    </ligand>
</feature>
<evidence type="ECO:0000256" key="1">
    <source>
        <dbReference type="ARBA" id="ARBA00012513"/>
    </source>
</evidence>
<feature type="region of interest" description="Disordered" evidence="7">
    <location>
        <begin position="900"/>
        <end position="934"/>
    </location>
</feature>
<evidence type="ECO:0000256" key="3">
    <source>
        <dbReference type="ARBA" id="ARBA00022741"/>
    </source>
</evidence>
<feature type="compositionally biased region" description="Polar residues" evidence="7">
    <location>
        <begin position="355"/>
        <end position="370"/>
    </location>
</feature>
<evidence type="ECO:0000256" key="6">
    <source>
        <dbReference type="PROSITE-ProRule" id="PRU10141"/>
    </source>
</evidence>
<keyword evidence="5 6" id="KW-0067">ATP-binding</keyword>
<dbReference type="Pfam" id="PF00069">
    <property type="entry name" value="Pkinase"/>
    <property type="match status" value="1"/>
</dbReference>
<dbReference type="GO" id="GO:0016020">
    <property type="term" value="C:membrane"/>
    <property type="evidence" value="ECO:0007669"/>
    <property type="project" value="TreeGrafter"/>
</dbReference>
<keyword evidence="2" id="KW-0808">Transferase</keyword>
<dbReference type="GO" id="GO:0010506">
    <property type="term" value="P:regulation of autophagy"/>
    <property type="evidence" value="ECO:0007669"/>
    <property type="project" value="InterPro"/>
</dbReference>
<keyword evidence="10" id="KW-1185">Reference proteome</keyword>
<dbReference type="InterPro" id="IPR000719">
    <property type="entry name" value="Prot_kinase_dom"/>
</dbReference>
<dbReference type="GO" id="GO:0005829">
    <property type="term" value="C:cytosol"/>
    <property type="evidence" value="ECO:0007669"/>
    <property type="project" value="TreeGrafter"/>
</dbReference>
<reference evidence="9" key="1">
    <citation type="journal article" date="2020" name="Fungal Divers.">
        <title>Resolving the Mortierellaceae phylogeny through synthesis of multi-gene phylogenetics and phylogenomics.</title>
        <authorList>
            <person name="Vandepol N."/>
            <person name="Liber J."/>
            <person name="Desiro A."/>
            <person name="Na H."/>
            <person name="Kennedy M."/>
            <person name="Barry K."/>
            <person name="Grigoriev I.V."/>
            <person name="Miller A.N."/>
            <person name="O'Donnell K."/>
            <person name="Stajich J.E."/>
            <person name="Bonito G."/>
        </authorList>
    </citation>
    <scope>NUCLEOTIDE SEQUENCE</scope>
    <source>
        <strain evidence="9">CK1249</strain>
    </source>
</reference>
<dbReference type="GO" id="GO:0000407">
    <property type="term" value="C:phagophore assembly site"/>
    <property type="evidence" value="ECO:0007669"/>
    <property type="project" value="TreeGrafter"/>
</dbReference>
<dbReference type="InterPro" id="IPR017441">
    <property type="entry name" value="Protein_kinase_ATP_BS"/>
</dbReference>
<evidence type="ECO:0000256" key="7">
    <source>
        <dbReference type="SAM" id="MobiDB-lite"/>
    </source>
</evidence>
<dbReference type="PROSITE" id="PS00107">
    <property type="entry name" value="PROTEIN_KINASE_ATP"/>
    <property type="match status" value="1"/>
</dbReference>
<dbReference type="CDD" id="cd00180">
    <property type="entry name" value="PKc"/>
    <property type="match status" value="1"/>
</dbReference>
<dbReference type="InterPro" id="IPR008271">
    <property type="entry name" value="Ser/Thr_kinase_AS"/>
</dbReference>
<feature type="region of interest" description="Disordered" evidence="7">
    <location>
        <begin position="407"/>
        <end position="434"/>
    </location>
</feature>
<dbReference type="PANTHER" id="PTHR24348">
    <property type="entry name" value="SERINE/THREONINE-PROTEIN KINASE UNC-51-RELATED"/>
    <property type="match status" value="1"/>
</dbReference>
<evidence type="ECO:0000256" key="4">
    <source>
        <dbReference type="ARBA" id="ARBA00022777"/>
    </source>
</evidence>
<dbReference type="InterPro" id="IPR045269">
    <property type="entry name" value="Atg1-like"/>
</dbReference>
<feature type="compositionally biased region" description="Low complexity" evidence="7">
    <location>
        <begin position="120"/>
        <end position="132"/>
    </location>
</feature>
<keyword evidence="4" id="KW-0418">Kinase</keyword>
<dbReference type="EMBL" id="JAAAHY010000621">
    <property type="protein sequence ID" value="KAF9960618.1"/>
    <property type="molecule type" value="Genomic_DNA"/>
</dbReference>
<sequence length="934" mass="100861">MDLRQTVLSDSVSPLRLRKTGSRFRIHDSTGEEEFLNSRLGLQAKDLADLCDNIPTDQKCAIDAMDKPLASKGGKVSWLVKSFSNVSLPASTSPGSLKTIHMSRVGPALCRSQSAIIDSPSSESASFKSPASTFSADSWGDQKLGSSREAGVEERQQVAKEQVAVDILKAHKVPSLVLPSQGTSVSPPQLQIGPIARMNFRKELSSQNESLLLPQAALLSVVIAKHSSLGEPPSLDLNPFSPYSLGILETEPITVQGTGAILKQPIDLNEYCSRVNVRPKEEDGEDSDSDSDEEQDWEDSVEKTPDTTDTDALTEGVAQTFSQDTVQEKGAPVGDVVSATSSPSHAVEPDATHQPPESSDLQSPSVASSTESEEIVKQWRRRDHSPELTVDLVGAPLTENAISLHISNEPLQAKGPGRTHSTGSHENSPVEGGLVSGDQSALLEVEESIPTPGDILAEGNMGLSTGNPFQDDSLLPTPTAEQDHRMGNKPSRINTTRPPPASRHSNPTSTTMATTATTNTTVCATATAATTLVNVTTDSAPAKLAHCPPTVLQRASSTVFGLTTGAALKVEAECPDQQVVSSRVSRSGKLFARKTKTIAQFEYNTSKKLGKGNFGIVYHGRRKGEDHEVAVKKITRKLPGEIEKLGLVQREMRVCRAFRNKVGIVPLLDIITTNKHHYLVFERAETDLAEMIKLRCRDATGGKSAKDPNQQPMTPSHALGTVFHIQEIRSIMHTVVLGTQALHLEGYSHKDIKPANILFMNGQGMLCDFGLCSQRDELPLNQFFGTQDYAAPEARRAGGPKSNKCDYIRSDIYSLGAVFYELATGVVLSKVISRGVNYPKIALFGGESFSELLQGMVNDPEKRWTIDQVVKSRFWSESNSLSRKGAANLPVEESLDIDESAAKRPFRTMSEKQPSVPADIPLPATPNPLLTPVG</sequence>
<organism evidence="9 10">
    <name type="scientific">Mortierella alpina</name>
    <name type="common">Oleaginous fungus</name>
    <name type="synonym">Mortierella renispora</name>
    <dbReference type="NCBI Taxonomy" id="64518"/>
    <lineage>
        <taxon>Eukaryota</taxon>
        <taxon>Fungi</taxon>
        <taxon>Fungi incertae sedis</taxon>
        <taxon>Mucoromycota</taxon>
        <taxon>Mortierellomycotina</taxon>
        <taxon>Mortierellomycetes</taxon>
        <taxon>Mortierellales</taxon>
        <taxon>Mortierellaceae</taxon>
        <taxon>Mortierella</taxon>
    </lineage>
</organism>
<feature type="region of interest" description="Disordered" evidence="7">
    <location>
        <begin position="452"/>
        <end position="512"/>
    </location>
</feature>
<feature type="region of interest" description="Disordered" evidence="7">
    <location>
        <begin position="120"/>
        <end position="155"/>
    </location>
</feature>
<keyword evidence="3 6" id="KW-0547">Nucleotide-binding</keyword>
<dbReference type="SMART" id="SM00220">
    <property type="entry name" value="S_TKc"/>
    <property type="match status" value="1"/>
</dbReference>
<dbReference type="GO" id="GO:0005776">
    <property type="term" value="C:autophagosome"/>
    <property type="evidence" value="ECO:0007669"/>
    <property type="project" value="TreeGrafter"/>
</dbReference>
<dbReference type="Gene3D" id="3.30.200.20">
    <property type="entry name" value="Phosphorylase Kinase, domain 1"/>
    <property type="match status" value="1"/>
</dbReference>
<dbReference type="InterPro" id="IPR011009">
    <property type="entry name" value="Kinase-like_dom_sf"/>
</dbReference>
<evidence type="ECO:0000256" key="5">
    <source>
        <dbReference type="ARBA" id="ARBA00022840"/>
    </source>
</evidence>
<evidence type="ECO:0000313" key="10">
    <source>
        <dbReference type="Proteomes" id="UP000738359"/>
    </source>
</evidence>